<dbReference type="Pfam" id="PF16242">
    <property type="entry name" value="Pyrid_ox_like"/>
    <property type="match status" value="1"/>
</dbReference>
<protein>
    <submittedName>
        <fullName evidence="2">Pyridoxamine 5'-phosphate oxidase family protein</fullName>
    </submittedName>
</protein>
<evidence type="ECO:0000259" key="1">
    <source>
        <dbReference type="Pfam" id="PF16242"/>
    </source>
</evidence>
<dbReference type="InterPro" id="IPR038725">
    <property type="entry name" value="YdaG_split_barrel_FMN-bd"/>
</dbReference>
<name>A0A9E6UPQ0_9HYPH</name>
<dbReference type="InterPro" id="IPR052917">
    <property type="entry name" value="Stress-Dev_Protein"/>
</dbReference>
<proteinExistence type="predicted"/>
<dbReference type="PANTHER" id="PTHR34818:SF1">
    <property type="entry name" value="PROTEIN BLI-3"/>
    <property type="match status" value="1"/>
</dbReference>
<reference evidence="2" key="1">
    <citation type="submission" date="2021-08" db="EMBL/GenBank/DDBJ databases">
        <authorList>
            <person name="Zhang H."/>
            <person name="Xu M."/>
            <person name="Yu Z."/>
            <person name="Yang L."/>
            <person name="Cai Y."/>
        </authorList>
    </citation>
    <scope>NUCLEOTIDE SEQUENCE</scope>
    <source>
        <strain evidence="2">CHL1</strain>
    </source>
</reference>
<feature type="domain" description="General stress protein FMN-binding split barrel" evidence="1">
    <location>
        <begin position="6"/>
        <end position="152"/>
    </location>
</feature>
<dbReference type="EMBL" id="CP081869">
    <property type="protein sequence ID" value="QZO00005.1"/>
    <property type="molecule type" value="Genomic_DNA"/>
</dbReference>
<dbReference type="Gene3D" id="2.30.110.10">
    <property type="entry name" value="Electron Transport, Fmn-binding Protein, Chain A"/>
    <property type="match status" value="1"/>
</dbReference>
<gene>
    <name evidence="2" type="ORF">K6K41_26000</name>
</gene>
<dbReference type="SUPFAM" id="SSF50475">
    <property type="entry name" value="FMN-binding split barrel"/>
    <property type="match status" value="1"/>
</dbReference>
<dbReference type="KEGG" id="cmet:K6K41_26000"/>
<dbReference type="Proteomes" id="UP000825701">
    <property type="component" value="Chromosome"/>
</dbReference>
<dbReference type="RefSeq" id="WP_378148211.1">
    <property type="nucleotide sequence ID" value="NZ_JBHRXS010000006.1"/>
</dbReference>
<keyword evidence="3" id="KW-1185">Reference proteome</keyword>
<evidence type="ECO:0000313" key="2">
    <source>
        <dbReference type="EMBL" id="QZO00005.1"/>
    </source>
</evidence>
<organism evidence="2 3">
    <name type="scientific">Chenggangzhangella methanolivorans</name>
    <dbReference type="NCBI Taxonomy" id="1437009"/>
    <lineage>
        <taxon>Bacteria</taxon>
        <taxon>Pseudomonadati</taxon>
        <taxon>Pseudomonadota</taxon>
        <taxon>Alphaproteobacteria</taxon>
        <taxon>Hyphomicrobiales</taxon>
        <taxon>Methylopilaceae</taxon>
        <taxon>Chenggangzhangella</taxon>
    </lineage>
</organism>
<dbReference type="AlphaFoldDB" id="A0A9E6UPQ0"/>
<dbReference type="PANTHER" id="PTHR34818">
    <property type="entry name" value="PROTEIN BLI-3"/>
    <property type="match status" value="1"/>
</dbReference>
<evidence type="ECO:0000313" key="3">
    <source>
        <dbReference type="Proteomes" id="UP000825701"/>
    </source>
</evidence>
<dbReference type="InterPro" id="IPR012349">
    <property type="entry name" value="Split_barrel_FMN-bd"/>
</dbReference>
<accession>A0A9E6UPQ0</accession>
<sequence>MSSTSDIDRLHDLVEEIAVCMLTSKSGASLRARPMHAKLDRATGEISFLTDVRHHKDEEIAADPEVCLAFASPKGQDYVSISGRARVSNDRAAIKARFNEMAKVWFPGGPEDANVRLLVVDPHAGEFWDGKSNPVAVAFEIAKARLSEERPDLGENRKVAMGGRR</sequence>